<feature type="chain" id="PRO_5027074243" evidence="1">
    <location>
        <begin position="25"/>
        <end position="361"/>
    </location>
</feature>
<dbReference type="InterPro" id="IPR027372">
    <property type="entry name" value="Phytase-like_dom"/>
</dbReference>
<feature type="domain" description="Phytase-like" evidence="2">
    <location>
        <begin position="49"/>
        <end position="346"/>
    </location>
</feature>
<dbReference type="EMBL" id="JAAGUZ010000097">
    <property type="protein sequence ID" value="NEW47703.1"/>
    <property type="molecule type" value="Genomic_DNA"/>
</dbReference>
<organism evidence="3 4">
    <name type="scientific">Nocardia cyriacigeorgica</name>
    <dbReference type="NCBI Taxonomy" id="135487"/>
    <lineage>
        <taxon>Bacteria</taxon>
        <taxon>Bacillati</taxon>
        <taxon>Actinomycetota</taxon>
        <taxon>Actinomycetes</taxon>
        <taxon>Mycobacteriales</taxon>
        <taxon>Nocardiaceae</taxon>
        <taxon>Nocardia</taxon>
    </lineage>
</organism>
<protein>
    <submittedName>
        <fullName evidence="3">Esterase-like activity of phytase family protein</fullName>
    </submittedName>
</protein>
<gene>
    <name evidence="3" type="ORF">GV789_25160</name>
</gene>
<proteinExistence type="predicted"/>
<reference evidence="3 4" key="1">
    <citation type="submission" date="2020-01" db="EMBL/GenBank/DDBJ databases">
        <title>Genetics and antimicrobial susceptibilities of Nocardia species isolated from the soil; a comparison with species isolated from humans.</title>
        <authorList>
            <person name="Carrasco G."/>
            <person name="Monzon S."/>
            <person name="Sansegundo M."/>
            <person name="Garcia E."/>
            <person name="Garrido N."/>
            <person name="Medina M.J."/>
            <person name="Villalon P."/>
            <person name="Ramirez-Arocha A.C."/>
            <person name="Jimenez P."/>
            <person name="Cuesta I."/>
            <person name="Valdezate S."/>
        </authorList>
    </citation>
    <scope>NUCLEOTIDE SEQUENCE [LARGE SCALE GENOMIC DNA]</scope>
    <source>
        <strain evidence="3 4">CNM20110639</strain>
    </source>
</reference>
<dbReference type="Pfam" id="PF13449">
    <property type="entry name" value="Phytase-like"/>
    <property type="match status" value="1"/>
</dbReference>
<name>A0A6P1DGK8_9NOCA</name>
<accession>A0A6P1DGK8</accession>
<dbReference type="RefSeq" id="WP_163827855.1">
    <property type="nucleotide sequence ID" value="NZ_JAAGUY010000041.1"/>
</dbReference>
<evidence type="ECO:0000313" key="4">
    <source>
        <dbReference type="Proteomes" id="UP000468928"/>
    </source>
</evidence>
<evidence type="ECO:0000256" key="1">
    <source>
        <dbReference type="SAM" id="SignalP"/>
    </source>
</evidence>
<feature type="signal peptide" evidence="1">
    <location>
        <begin position="1"/>
        <end position="24"/>
    </location>
</feature>
<evidence type="ECO:0000313" key="3">
    <source>
        <dbReference type="EMBL" id="NEW47703.1"/>
    </source>
</evidence>
<keyword evidence="1" id="KW-0732">Signal</keyword>
<sequence length="361" mass="37921">MIRRQAAVAATVAATLGLTPGASAAPGSEVRLLGQQLVPFGLDFQGTVAGGLSGIDYRPSTGEYVLISDDRSDRAPARFYTARIGVDERGVRPVTFTATYPLRTADGAEYPSATVDPEEIRVDPLSGDYFWTQEGSGTVYPDPSVRIARPDGTFAGELPIPNNERVLSDSGPRPNSALEGASFAAGGSLFVTAVEGPLHEDGPEPTATSGALSRITVQARFGPVLAQYAYPMEPVFAESSPEPGRGGNGIASILAVDPLNPAKFLVLERAHVDGVGNKIRIFEADLSGATNILEAPIGDARPVSKRLLVDLADVGLSAIDNVEGMTWGPRLPSGERTLVLVSDNNFSERQITQVIALAVPD</sequence>
<evidence type="ECO:0000259" key="2">
    <source>
        <dbReference type="Pfam" id="PF13449"/>
    </source>
</evidence>
<comment type="caution">
    <text evidence="3">The sequence shown here is derived from an EMBL/GenBank/DDBJ whole genome shotgun (WGS) entry which is preliminary data.</text>
</comment>
<dbReference type="AlphaFoldDB" id="A0A6P1DGK8"/>
<dbReference type="Proteomes" id="UP000468928">
    <property type="component" value="Unassembled WGS sequence"/>
</dbReference>